<keyword evidence="1" id="KW-0472">Membrane</keyword>
<feature type="signal peptide" evidence="2">
    <location>
        <begin position="1"/>
        <end position="17"/>
    </location>
</feature>
<keyword evidence="1" id="KW-0812">Transmembrane</keyword>
<dbReference type="RefSeq" id="WP_264510201.1">
    <property type="nucleotide sequence ID" value="NZ_JAPDDR010000001.1"/>
</dbReference>
<keyword evidence="1" id="KW-1133">Transmembrane helix</keyword>
<dbReference type="Proteomes" id="UP001165653">
    <property type="component" value="Unassembled WGS sequence"/>
</dbReference>
<evidence type="ECO:0000256" key="1">
    <source>
        <dbReference type="SAM" id="Phobius"/>
    </source>
</evidence>
<evidence type="ECO:0000256" key="2">
    <source>
        <dbReference type="SAM" id="SignalP"/>
    </source>
</evidence>
<evidence type="ECO:0000313" key="3">
    <source>
        <dbReference type="EMBL" id="MCW1912109.1"/>
    </source>
</evidence>
<comment type="caution">
    <text evidence="3">The sequence shown here is derived from an EMBL/GenBank/DDBJ whole genome shotgun (WGS) entry which is preliminary data.</text>
</comment>
<gene>
    <name evidence="3" type="ORF">OJ996_00900</name>
</gene>
<keyword evidence="2" id="KW-0732">Signal</keyword>
<dbReference type="EMBL" id="JAPDDR010000001">
    <property type="protein sequence ID" value="MCW1912109.1"/>
    <property type="molecule type" value="Genomic_DNA"/>
</dbReference>
<sequence length="393" mass="44324">MSRLLGLFLLFILPAQACLWDRDTLQEEAKGKLDTVRAITGWFDRYPSRYYEMRLERVTAELSSNPRSLNLYDDAGVACSRLGRHDEAIAWMAKKKVALDALPDGGPADDRYRYLSNLGTFHLIRWMTAGESQRSENIGDLEVSETLIAQALDLNPDAHFGREQYQLMLIQWLLRGADVSSGDPFRESFLNLDISLMSHGSPSTSKDPTLEDARQGITGLIQMGAAWESIDVFRALQICLHGQQASSVAHLAYMRQQELAESGASSLHPDEEVRQAVRPYTFPGTFYGGKQVERFYRDARTAAAKRDQAWTAYQDDRFAQGMHPDTHPGFWKDWQGPEMPKMPNLTLGHFTNRYPGSSFAIIVGALVSGPIAIYLFARRVRRARRRRFVSAAA</sequence>
<feature type="transmembrane region" description="Helical" evidence="1">
    <location>
        <begin position="359"/>
        <end position="377"/>
    </location>
</feature>
<reference evidence="3" key="1">
    <citation type="submission" date="2022-10" db="EMBL/GenBank/DDBJ databases">
        <title>Luteolibacter sp. GHJ8, whole genome shotgun sequencing project.</title>
        <authorList>
            <person name="Zhao G."/>
            <person name="Shen L."/>
        </authorList>
    </citation>
    <scope>NUCLEOTIDE SEQUENCE</scope>
    <source>
        <strain evidence="3">GHJ8</strain>
    </source>
</reference>
<evidence type="ECO:0000313" key="4">
    <source>
        <dbReference type="Proteomes" id="UP001165653"/>
    </source>
</evidence>
<accession>A0ABT3FX01</accession>
<evidence type="ECO:0008006" key="5">
    <source>
        <dbReference type="Google" id="ProtNLM"/>
    </source>
</evidence>
<organism evidence="3 4">
    <name type="scientific">Luteolibacter rhizosphaerae</name>
    <dbReference type="NCBI Taxonomy" id="2989719"/>
    <lineage>
        <taxon>Bacteria</taxon>
        <taxon>Pseudomonadati</taxon>
        <taxon>Verrucomicrobiota</taxon>
        <taxon>Verrucomicrobiia</taxon>
        <taxon>Verrucomicrobiales</taxon>
        <taxon>Verrucomicrobiaceae</taxon>
        <taxon>Luteolibacter</taxon>
    </lineage>
</organism>
<proteinExistence type="predicted"/>
<name>A0ABT3FX01_9BACT</name>
<feature type="chain" id="PRO_5045957120" description="Tetratricopeptide repeat protein" evidence="2">
    <location>
        <begin position="18"/>
        <end position="393"/>
    </location>
</feature>
<keyword evidence="4" id="KW-1185">Reference proteome</keyword>
<protein>
    <recommendedName>
        <fullName evidence="5">Tetratricopeptide repeat protein</fullName>
    </recommendedName>
</protein>